<keyword evidence="4" id="KW-0600">Photoreceptor protein</keyword>
<dbReference type="InterPro" id="IPR029016">
    <property type="entry name" value="GAF-like_dom_sf"/>
</dbReference>
<evidence type="ECO:0000259" key="11">
    <source>
        <dbReference type="PROSITE" id="PS50109"/>
    </source>
</evidence>
<evidence type="ECO:0000256" key="3">
    <source>
        <dbReference type="ARBA" id="ARBA00012438"/>
    </source>
</evidence>
<evidence type="ECO:0000256" key="8">
    <source>
        <dbReference type="ARBA" id="ARBA00022991"/>
    </source>
</evidence>
<dbReference type="CDD" id="cd00075">
    <property type="entry name" value="HATPase"/>
    <property type="match status" value="1"/>
</dbReference>
<keyword evidence="9" id="KW-0675">Receptor</keyword>
<dbReference type="InterPro" id="IPR036097">
    <property type="entry name" value="HisK_dim/P_sf"/>
</dbReference>
<evidence type="ECO:0000256" key="7">
    <source>
        <dbReference type="ARBA" id="ARBA00022777"/>
    </source>
</evidence>
<dbReference type="Gene3D" id="3.30.565.10">
    <property type="entry name" value="Histidine kinase-like ATPase, C-terminal domain"/>
    <property type="match status" value="1"/>
</dbReference>
<dbReference type="InterPro" id="IPR005467">
    <property type="entry name" value="His_kinase_dom"/>
</dbReference>
<dbReference type="Pfam" id="PF08446">
    <property type="entry name" value="PAS_2"/>
    <property type="match status" value="1"/>
</dbReference>
<dbReference type="PROSITE" id="PS50109">
    <property type="entry name" value="HIS_KIN"/>
    <property type="match status" value="1"/>
</dbReference>
<evidence type="ECO:0000256" key="4">
    <source>
        <dbReference type="ARBA" id="ARBA00022543"/>
    </source>
</evidence>
<reference evidence="12" key="1">
    <citation type="submission" date="2021-01" db="EMBL/GenBank/DDBJ databases">
        <title>Fulvivirga kasyanovii gen. nov., sp nov., a novel member of the phylum Bacteroidetes isolated from seawater in a mussel farm.</title>
        <authorList>
            <person name="Zhao L.-H."/>
            <person name="Wang Z.-J."/>
        </authorList>
    </citation>
    <scope>NUCLEOTIDE SEQUENCE</scope>
    <source>
        <strain evidence="12">2943</strain>
    </source>
</reference>
<dbReference type="InterPro" id="IPR043150">
    <property type="entry name" value="Phytochrome_PHY_sf"/>
</dbReference>
<comment type="caution">
    <text evidence="12">The sequence shown here is derived from an EMBL/GenBank/DDBJ whole genome shotgun (WGS) entry which is preliminary data.</text>
</comment>
<dbReference type="PANTHER" id="PTHR42878">
    <property type="entry name" value="TWO-COMPONENT HISTIDINE KINASE"/>
    <property type="match status" value="1"/>
</dbReference>
<comment type="similarity">
    <text evidence="2">In the N-terminal section; belongs to the phytochrome family.</text>
</comment>
<keyword evidence="5" id="KW-0716">Sensory transduction</keyword>
<dbReference type="GO" id="GO:0009584">
    <property type="term" value="P:detection of visible light"/>
    <property type="evidence" value="ECO:0007669"/>
    <property type="project" value="InterPro"/>
</dbReference>
<evidence type="ECO:0000256" key="1">
    <source>
        <dbReference type="ARBA" id="ARBA00000085"/>
    </source>
</evidence>
<keyword evidence="8" id="KW-0157">Chromophore</keyword>
<dbReference type="GO" id="GO:0007234">
    <property type="term" value="P:osmosensory signaling via phosphorelay pathway"/>
    <property type="evidence" value="ECO:0007669"/>
    <property type="project" value="TreeGrafter"/>
</dbReference>
<evidence type="ECO:0000259" key="10">
    <source>
        <dbReference type="PROSITE" id="PS50046"/>
    </source>
</evidence>
<keyword evidence="6" id="KW-0808">Transferase</keyword>
<evidence type="ECO:0000256" key="6">
    <source>
        <dbReference type="ARBA" id="ARBA00022679"/>
    </source>
</evidence>
<comment type="catalytic activity">
    <reaction evidence="1">
        <text>ATP + protein L-histidine = ADP + protein N-phospho-L-histidine.</text>
        <dbReference type="EC" id="2.7.13.3"/>
    </reaction>
</comment>
<dbReference type="GO" id="GO:0000156">
    <property type="term" value="F:phosphorelay response regulator activity"/>
    <property type="evidence" value="ECO:0007669"/>
    <property type="project" value="TreeGrafter"/>
</dbReference>
<dbReference type="InterPro" id="IPR013515">
    <property type="entry name" value="Phytochrome_cen-reg"/>
</dbReference>
<dbReference type="InterPro" id="IPR016132">
    <property type="entry name" value="Phyto_chromo_attachment"/>
</dbReference>
<dbReference type="SMART" id="SM00387">
    <property type="entry name" value="HATPase_c"/>
    <property type="match status" value="1"/>
</dbReference>
<protein>
    <recommendedName>
        <fullName evidence="3">histidine kinase</fullName>
        <ecNumber evidence="3">2.7.13.3</ecNumber>
    </recommendedName>
</protein>
<dbReference type="Gene3D" id="3.30.450.20">
    <property type="entry name" value="PAS domain"/>
    <property type="match status" value="1"/>
</dbReference>
<dbReference type="GO" id="GO:0000155">
    <property type="term" value="F:phosphorelay sensor kinase activity"/>
    <property type="evidence" value="ECO:0007669"/>
    <property type="project" value="InterPro"/>
</dbReference>
<dbReference type="Gene3D" id="3.30.450.270">
    <property type="match status" value="1"/>
</dbReference>
<dbReference type="PANTHER" id="PTHR42878:SF15">
    <property type="entry name" value="BACTERIOPHYTOCHROME"/>
    <property type="match status" value="1"/>
</dbReference>
<dbReference type="SMART" id="SM00388">
    <property type="entry name" value="HisKA"/>
    <property type="match status" value="1"/>
</dbReference>
<dbReference type="InterPro" id="IPR013654">
    <property type="entry name" value="PAS_2"/>
</dbReference>
<dbReference type="SUPFAM" id="SSF55781">
    <property type="entry name" value="GAF domain-like"/>
    <property type="match status" value="2"/>
</dbReference>
<dbReference type="InterPro" id="IPR003661">
    <property type="entry name" value="HisK_dim/P_dom"/>
</dbReference>
<dbReference type="Gene3D" id="1.10.287.130">
    <property type="match status" value="1"/>
</dbReference>
<dbReference type="Pfam" id="PF00512">
    <property type="entry name" value="HisKA"/>
    <property type="match status" value="1"/>
</dbReference>
<evidence type="ECO:0000313" key="12">
    <source>
        <dbReference type="EMBL" id="MBL3657150.1"/>
    </source>
</evidence>
<keyword evidence="7" id="KW-0418">Kinase</keyword>
<evidence type="ECO:0000313" key="13">
    <source>
        <dbReference type="Proteomes" id="UP000659388"/>
    </source>
</evidence>
<dbReference type="SUPFAM" id="SSF55874">
    <property type="entry name" value="ATPase domain of HSP90 chaperone/DNA topoisomerase II/histidine kinase"/>
    <property type="match status" value="1"/>
</dbReference>
<dbReference type="AlphaFoldDB" id="A0A937FA83"/>
<dbReference type="SUPFAM" id="SSF55785">
    <property type="entry name" value="PYP-like sensor domain (PAS domain)"/>
    <property type="match status" value="1"/>
</dbReference>
<dbReference type="Pfam" id="PF02518">
    <property type="entry name" value="HATPase_c"/>
    <property type="match status" value="1"/>
</dbReference>
<dbReference type="SUPFAM" id="SSF47384">
    <property type="entry name" value="Homodimeric domain of signal transducing histidine kinase"/>
    <property type="match status" value="1"/>
</dbReference>
<name>A0A937FA83_9BACT</name>
<dbReference type="PROSITE" id="PS50046">
    <property type="entry name" value="PHYTOCHROME_2"/>
    <property type="match status" value="1"/>
</dbReference>
<dbReference type="InterPro" id="IPR001294">
    <property type="entry name" value="Phytochrome"/>
</dbReference>
<sequence>MSQNNMIKEAIKNCEDEKIHLIGSIQSHGYLLAVSKEDYCIRYVSENVKLLFSGVLLGKRIDVIDQQIDTSVTGSTLIELLNTQLRTENFDGYNPYHITLNGVPYNLITHISSDFIVLEFEPDSSETKGLEINSFLGDVLIHLNIANKSLRDILATTTIKLKELLGMDRVMIYQFDDDWSGEVVAEAKESHLETFLGLHFPATDIPRQARVLYVKNKTRHIANVFSEPVNILSDQNITLDQSFCQLRSVSPVHIQYLKNMGVSASFSISLICHGKLWGLVSCHNYSSKFIDYKTRKASEIISSYLSNMIELKTEKKLSSKRAENEQIVDTLDKQIREDWNLRTGLSGHQVNLLSIGKAQGAALCMQEEITTVGDTPQPKDILRIVEAFYESDINEDIFHTSSLAKIFPFAEELKELASGMMIIVISRELKECIIWFKPEQLESVSWAGKPDKVISQGDEGHYSLSPRTSFEKWENTVTSTSQNWRPYEIEAATLLKDKISAYLKLKANEMRRLNYKLTQAYEELNTFSYTLSHDLKTPLNNIHSYLELYVEEEEIDLEDSFYLNKALANTKLMQNMIKEVMNYAQTTQGEVEFKKVNIYDIIENIISQLTKDSNDCFIDNQLAKDTYVSGNSVMLFQIFLNLIENAVKYQNKNADCFVKIYNKQYEDKIEFYIEDNGVGIESQSIEHIFKLFKRANKDSSIKGSGVGLSIVKKLVSKHNGTLEVTSEVGNGSIFKVTFNK</sequence>
<dbReference type="GO" id="GO:0030295">
    <property type="term" value="F:protein kinase activator activity"/>
    <property type="evidence" value="ECO:0007669"/>
    <property type="project" value="TreeGrafter"/>
</dbReference>
<evidence type="ECO:0000256" key="9">
    <source>
        <dbReference type="ARBA" id="ARBA00023170"/>
    </source>
</evidence>
<dbReference type="InterPro" id="IPR003018">
    <property type="entry name" value="GAF"/>
</dbReference>
<evidence type="ECO:0000256" key="5">
    <source>
        <dbReference type="ARBA" id="ARBA00022606"/>
    </source>
</evidence>
<dbReference type="Gene3D" id="3.30.450.40">
    <property type="match status" value="1"/>
</dbReference>
<proteinExistence type="inferred from homology"/>
<dbReference type="PRINTS" id="PR01033">
    <property type="entry name" value="PHYTOCHROME"/>
</dbReference>
<organism evidence="12 13">
    <name type="scientific">Fulvivirga sediminis</name>
    <dbReference type="NCBI Taxonomy" id="2803949"/>
    <lineage>
        <taxon>Bacteria</taxon>
        <taxon>Pseudomonadati</taxon>
        <taxon>Bacteroidota</taxon>
        <taxon>Cytophagia</taxon>
        <taxon>Cytophagales</taxon>
        <taxon>Fulvivirgaceae</taxon>
        <taxon>Fulvivirga</taxon>
    </lineage>
</organism>
<dbReference type="GO" id="GO:0009881">
    <property type="term" value="F:photoreceptor activity"/>
    <property type="evidence" value="ECO:0007669"/>
    <property type="project" value="UniProtKB-KW"/>
</dbReference>
<dbReference type="Proteomes" id="UP000659388">
    <property type="component" value="Unassembled WGS sequence"/>
</dbReference>
<dbReference type="InterPro" id="IPR035965">
    <property type="entry name" value="PAS-like_dom_sf"/>
</dbReference>
<accession>A0A937FA83</accession>
<dbReference type="InterPro" id="IPR036890">
    <property type="entry name" value="HATPase_C_sf"/>
</dbReference>
<keyword evidence="13" id="KW-1185">Reference proteome</keyword>
<dbReference type="RefSeq" id="WP_202244943.1">
    <property type="nucleotide sequence ID" value="NZ_JAESIY010000007.1"/>
</dbReference>
<dbReference type="Pfam" id="PF01590">
    <property type="entry name" value="GAF"/>
    <property type="match status" value="1"/>
</dbReference>
<gene>
    <name evidence="12" type="ORF">JL102_13465</name>
</gene>
<evidence type="ECO:0000256" key="2">
    <source>
        <dbReference type="ARBA" id="ARBA00006402"/>
    </source>
</evidence>
<feature type="domain" description="Histidine kinase" evidence="11">
    <location>
        <begin position="530"/>
        <end position="740"/>
    </location>
</feature>
<dbReference type="CDD" id="cd00082">
    <property type="entry name" value="HisKA"/>
    <property type="match status" value="1"/>
</dbReference>
<dbReference type="EMBL" id="JAESIY010000007">
    <property type="protein sequence ID" value="MBL3657150.1"/>
    <property type="molecule type" value="Genomic_DNA"/>
</dbReference>
<feature type="domain" description="Phytochrome chromophore attachment site" evidence="10">
    <location>
        <begin position="149"/>
        <end position="303"/>
    </location>
</feature>
<dbReference type="GO" id="GO:0006355">
    <property type="term" value="P:regulation of DNA-templated transcription"/>
    <property type="evidence" value="ECO:0007669"/>
    <property type="project" value="InterPro"/>
</dbReference>
<dbReference type="InterPro" id="IPR003594">
    <property type="entry name" value="HATPase_dom"/>
</dbReference>
<dbReference type="SMART" id="SM00065">
    <property type="entry name" value="GAF"/>
    <property type="match status" value="1"/>
</dbReference>
<dbReference type="InterPro" id="IPR050351">
    <property type="entry name" value="BphY/WalK/GraS-like"/>
</dbReference>
<dbReference type="EC" id="2.7.13.3" evidence="3"/>
<dbReference type="Pfam" id="PF00360">
    <property type="entry name" value="PHY"/>
    <property type="match status" value="1"/>
</dbReference>